<name>A0A2M7Z3F5_9BACT</name>
<feature type="domain" description="Homing endonuclease LAGLIDADG" evidence="1">
    <location>
        <begin position="20"/>
        <end position="190"/>
    </location>
</feature>
<dbReference type="InterPro" id="IPR004860">
    <property type="entry name" value="LAGLIDADG_dom"/>
</dbReference>
<dbReference type="PANTHER" id="PTHR47539:SF1">
    <property type="entry name" value="PENTATRICOPEPTIDE REPEAT-CONTAINING PROTEIN OTP51, CHLOROPLASTIC"/>
    <property type="match status" value="1"/>
</dbReference>
<dbReference type="InterPro" id="IPR027434">
    <property type="entry name" value="Homing_endonucl"/>
</dbReference>
<dbReference type="GO" id="GO:0045292">
    <property type="term" value="P:mRNA cis splicing, via spliceosome"/>
    <property type="evidence" value="ECO:0007669"/>
    <property type="project" value="TreeGrafter"/>
</dbReference>
<dbReference type="PANTHER" id="PTHR47539">
    <property type="entry name" value="PENTATRICOPEPTIDE REPEAT-CONTAINING PROTEIN OTP51, CHLOROPLASTIC"/>
    <property type="match status" value="1"/>
</dbReference>
<evidence type="ECO:0000313" key="2">
    <source>
        <dbReference type="EMBL" id="PJA83205.1"/>
    </source>
</evidence>
<dbReference type="Pfam" id="PF03161">
    <property type="entry name" value="LAGLIDADG_2"/>
    <property type="match status" value="1"/>
</dbReference>
<dbReference type="AlphaFoldDB" id="A0A2M7Z3F5"/>
<organism evidence="2 3">
    <name type="scientific">Candidatus Nealsonbacteria bacterium CG_4_9_14_3_um_filter_37_29</name>
    <dbReference type="NCBI Taxonomy" id="1974696"/>
    <lineage>
        <taxon>Bacteria</taxon>
        <taxon>Candidatus Nealsoniibacteriota</taxon>
    </lineage>
</organism>
<dbReference type="Proteomes" id="UP000230178">
    <property type="component" value="Unassembled WGS sequence"/>
</dbReference>
<comment type="caution">
    <text evidence="2">The sequence shown here is derived from an EMBL/GenBank/DDBJ whole genome shotgun (WGS) entry which is preliminary data.</text>
</comment>
<dbReference type="GO" id="GO:0048564">
    <property type="term" value="P:photosystem I assembly"/>
    <property type="evidence" value="ECO:0007669"/>
    <property type="project" value="TreeGrafter"/>
</dbReference>
<dbReference type="Gene3D" id="3.10.28.10">
    <property type="entry name" value="Homing endonucleases"/>
    <property type="match status" value="2"/>
</dbReference>
<dbReference type="GO" id="GO:0004519">
    <property type="term" value="F:endonuclease activity"/>
    <property type="evidence" value="ECO:0007669"/>
    <property type="project" value="InterPro"/>
</dbReference>
<evidence type="ECO:0000313" key="3">
    <source>
        <dbReference type="Proteomes" id="UP000230178"/>
    </source>
</evidence>
<reference evidence="3" key="1">
    <citation type="submission" date="2017-09" db="EMBL/GenBank/DDBJ databases">
        <title>Depth-based differentiation of microbial function through sediment-hosted aquifers and enrichment of novel symbionts in the deep terrestrial subsurface.</title>
        <authorList>
            <person name="Probst A.J."/>
            <person name="Ladd B."/>
            <person name="Jarett J.K."/>
            <person name="Geller-Mcgrath D.E."/>
            <person name="Sieber C.M.K."/>
            <person name="Emerson J.B."/>
            <person name="Anantharaman K."/>
            <person name="Thomas B.C."/>
            <person name="Malmstrom R."/>
            <person name="Stieglmeier M."/>
            <person name="Klingl A."/>
            <person name="Woyke T."/>
            <person name="Ryan C.M."/>
            <person name="Banfield J.F."/>
        </authorList>
    </citation>
    <scope>NUCLEOTIDE SEQUENCE [LARGE SCALE GENOMIC DNA]</scope>
</reference>
<dbReference type="InterPro" id="IPR052500">
    <property type="entry name" value="Chloro/Mito_RNA_Process"/>
</dbReference>
<gene>
    <name evidence="2" type="ORF">CO146_01605</name>
</gene>
<sequence>MRSREIEEYKSKLSLSERQKEILIGLILGDGHLEKLYTPTLGRLKVEHSYKQKDYVDWLYEEFRNWVRSKPKSKRKKVWNKTYLNYGFLTYGHRMLGEFQERFYRNRKKIVPKELEKDITSLGLAIWFMDDGSIKSRRHKGLFLNTQDFKKSDVQKLQQILKKKFDLSSSTRQDEKGEQIYLGGKSAEKFIGIIKSYIIPSMEYKIPRALKLTKLPKR</sequence>
<evidence type="ECO:0000259" key="1">
    <source>
        <dbReference type="Pfam" id="PF03161"/>
    </source>
</evidence>
<accession>A0A2M7Z3F5</accession>
<dbReference type="EMBL" id="PFVS01000059">
    <property type="protein sequence ID" value="PJA83205.1"/>
    <property type="molecule type" value="Genomic_DNA"/>
</dbReference>
<proteinExistence type="predicted"/>
<dbReference type="SUPFAM" id="SSF55608">
    <property type="entry name" value="Homing endonucleases"/>
    <property type="match status" value="1"/>
</dbReference>
<protein>
    <recommendedName>
        <fullName evidence="1">Homing endonuclease LAGLIDADG domain-containing protein</fullName>
    </recommendedName>
</protein>
<dbReference type="GO" id="GO:0000373">
    <property type="term" value="P:Group II intron splicing"/>
    <property type="evidence" value="ECO:0007669"/>
    <property type="project" value="TreeGrafter"/>
</dbReference>